<feature type="transmembrane region" description="Helical" evidence="1">
    <location>
        <begin position="183"/>
        <end position="202"/>
    </location>
</feature>
<keyword evidence="1" id="KW-0812">Transmembrane</keyword>
<name>A0AAD6UL15_9AGAR</name>
<sequence>MAISVLAANLTLVVSESVLYGIFLVLFCVGFYSRISRSKSESRFGTFWWLSTLAIFLTCTGHWIITVIRLFHAFLQWPPTDVASAYRAFNWGILQKVSSILSVTPMWIGDGVIIHRLWVVWNNDRRIIVLPMLSLVGLIGEFHFLDEALTFNDDFDEPANPRVYTHSFKPRGSANPPPLQVGYSAYTNVYCTAFIAWRVWGVRRAPQETEFKPLMSVLAIIMESAAIVAAWTIFYAITNETDSNLVLIAMNLTPQIIGISNMLIHIRIGITRASRMRLSDDTGVSMTSPASIIHGVTFPTSRSVGTIEPPTIKESEP</sequence>
<keyword evidence="1" id="KW-0472">Membrane</keyword>
<dbReference type="Proteomes" id="UP001219525">
    <property type="component" value="Unassembled WGS sequence"/>
</dbReference>
<reference evidence="2" key="1">
    <citation type="submission" date="2023-03" db="EMBL/GenBank/DDBJ databases">
        <title>Massive genome expansion in bonnet fungi (Mycena s.s.) driven by repeated elements and novel gene families across ecological guilds.</title>
        <authorList>
            <consortium name="Lawrence Berkeley National Laboratory"/>
            <person name="Harder C.B."/>
            <person name="Miyauchi S."/>
            <person name="Viragh M."/>
            <person name="Kuo A."/>
            <person name="Thoen E."/>
            <person name="Andreopoulos B."/>
            <person name="Lu D."/>
            <person name="Skrede I."/>
            <person name="Drula E."/>
            <person name="Henrissat B."/>
            <person name="Morin E."/>
            <person name="Kohler A."/>
            <person name="Barry K."/>
            <person name="LaButti K."/>
            <person name="Morin E."/>
            <person name="Salamov A."/>
            <person name="Lipzen A."/>
            <person name="Mereny Z."/>
            <person name="Hegedus B."/>
            <person name="Baldrian P."/>
            <person name="Stursova M."/>
            <person name="Weitz H."/>
            <person name="Taylor A."/>
            <person name="Grigoriev I.V."/>
            <person name="Nagy L.G."/>
            <person name="Martin F."/>
            <person name="Kauserud H."/>
        </authorList>
    </citation>
    <scope>NUCLEOTIDE SEQUENCE</scope>
    <source>
        <strain evidence="2">9144</strain>
    </source>
</reference>
<feature type="transmembrane region" description="Helical" evidence="1">
    <location>
        <begin position="47"/>
        <end position="71"/>
    </location>
</feature>
<dbReference type="AlphaFoldDB" id="A0AAD6UL15"/>
<feature type="transmembrane region" description="Helical" evidence="1">
    <location>
        <begin position="18"/>
        <end position="35"/>
    </location>
</feature>
<feature type="transmembrane region" description="Helical" evidence="1">
    <location>
        <begin position="243"/>
        <end position="266"/>
    </location>
</feature>
<organism evidence="2 3">
    <name type="scientific">Mycena pura</name>
    <dbReference type="NCBI Taxonomy" id="153505"/>
    <lineage>
        <taxon>Eukaryota</taxon>
        <taxon>Fungi</taxon>
        <taxon>Dikarya</taxon>
        <taxon>Basidiomycota</taxon>
        <taxon>Agaricomycotina</taxon>
        <taxon>Agaricomycetes</taxon>
        <taxon>Agaricomycetidae</taxon>
        <taxon>Agaricales</taxon>
        <taxon>Marasmiineae</taxon>
        <taxon>Mycenaceae</taxon>
        <taxon>Mycena</taxon>
    </lineage>
</organism>
<feature type="transmembrane region" description="Helical" evidence="1">
    <location>
        <begin position="91"/>
        <end position="115"/>
    </location>
</feature>
<feature type="transmembrane region" description="Helical" evidence="1">
    <location>
        <begin position="127"/>
        <end position="145"/>
    </location>
</feature>
<accession>A0AAD6UL15</accession>
<proteinExistence type="predicted"/>
<protein>
    <submittedName>
        <fullName evidence="2">Uncharacterized protein</fullName>
    </submittedName>
</protein>
<dbReference type="EMBL" id="JARJCW010000162">
    <property type="protein sequence ID" value="KAJ7189917.1"/>
    <property type="molecule type" value="Genomic_DNA"/>
</dbReference>
<feature type="transmembrane region" description="Helical" evidence="1">
    <location>
        <begin position="214"/>
        <end position="237"/>
    </location>
</feature>
<gene>
    <name evidence="2" type="ORF">GGX14DRAFT_546998</name>
</gene>
<evidence type="ECO:0000313" key="2">
    <source>
        <dbReference type="EMBL" id="KAJ7189917.1"/>
    </source>
</evidence>
<comment type="caution">
    <text evidence="2">The sequence shown here is derived from an EMBL/GenBank/DDBJ whole genome shotgun (WGS) entry which is preliminary data.</text>
</comment>
<keyword evidence="3" id="KW-1185">Reference proteome</keyword>
<evidence type="ECO:0000256" key="1">
    <source>
        <dbReference type="SAM" id="Phobius"/>
    </source>
</evidence>
<evidence type="ECO:0000313" key="3">
    <source>
        <dbReference type="Proteomes" id="UP001219525"/>
    </source>
</evidence>
<keyword evidence="1" id="KW-1133">Transmembrane helix</keyword>